<proteinExistence type="predicted"/>
<accession>A0A8S5UH70</accession>
<reference evidence="1" key="1">
    <citation type="journal article" date="2021" name="Proc. Natl. Acad. Sci. U.S.A.">
        <title>A Catalog of Tens of Thousands of Viruses from Human Metagenomes Reveals Hidden Associations with Chronic Diseases.</title>
        <authorList>
            <person name="Tisza M.J."/>
            <person name="Buck C.B."/>
        </authorList>
    </citation>
    <scope>NUCLEOTIDE SEQUENCE</scope>
    <source>
        <strain evidence="1">Ctshb19</strain>
    </source>
</reference>
<protein>
    <submittedName>
        <fullName evidence="1">Uncharacterized protein</fullName>
    </submittedName>
</protein>
<organism evidence="1">
    <name type="scientific">Myoviridae sp. ctshb19</name>
    <dbReference type="NCBI Taxonomy" id="2825194"/>
    <lineage>
        <taxon>Viruses</taxon>
        <taxon>Duplodnaviria</taxon>
        <taxon>Heunggongvirae</taxon>
        <taxon>Uroviricota</taxon>
        <taxon>Caudoviricetes</taxon>
    </lineage>
</organism>
<evidence type="ECO:0000313" key="1">
    <source>
        <dbReference type="EMBL" id="DAF93780.1"/>
    </source>
</evidence>
<name>A0A8S5UH70_9CAUD</name>
<sequence>MEILKWFEIENVPGHYWDFEPGVDEPGIIEIVGQGLYMFAGNEQAYDFADSYATENHNFIRIVPTSLEDHWALHVFKQERRFELVNGDAEYPAGIEGFWREREDIGASEGMLPWPVLWEHKDFDRQEFINKLADVETYNALEINMRGKHRCRLSGIERGSYEYEYKDWKWPEGLIEYVRMGVLPSRAFYAFIMEVSEENCKYLPTYNRK</sequence>
<dbReference type="EMBL" id="BK016086">
    <property type="protein sequence ID" value="DAF93780.1"/>
    <property type="molecule type" value="Genomic_DNA"/>
</dbReference>